<dbReference type="RefSeq" id="WP_244702285.1">
    <property type="nucleotide sequence ID" value="NZ_BAAADN010000018.1"/>
</dbReference>
<dbReference type="GO" id="GO:0005975">
    <property type="term" value="P:carbohydrate metabolic process"/>
    <property type="evidence" value="ECO:0007669"/>
    <property type="project" value="InterPro"/>
</dbReference>
<evidence type="ECO:0000256" key="1">
    <source>
        <dbReference type="SAM" id="MobiDB-lite"/>
    </source>
</evidence>
<dbReference type="PROSITE" id="PS51677">
    <property type="entry name" value="NODB"/>
    <property type="match status" value="1"/>
</dbReference>
<proteinExistence type="predicted"/>
<dbReference type="PANTHER" id="PTHR47561:SF1">
    <property type="entry name" value="POLYSACCHARIDE DEACETYLASE FAMILY PROTEIN (AFU_ORTHOLOGUE AFUA_6G05030)"/>
    <property type="match status" value="1"/>
</dbReference>
<dbReference type="Gene3D" id="3.20.20.370">
    <property type="entry name" value="Glycoside hydrolase/deacetylase"/>
    <property type="match status" value="1"/>
</dbReference>
<evidence type="ECO:0000313" key="4">
    <source>
        <dbReference type="EMBL" id="UOO95081.1"/>
    </source>
</evidence>
<evidence type="ECO:0000313" key="3">
    <source>
        <dbReference type="EMBL" id="GAA0456463.1"/>
    </source>
</evidence>
<dbReference type="EMBL" id="BAAADN010000018">
    <property type="protein sequence ID" value="GAA0456463.1"/>
    <property type="molecule type" value="Genomic_DNA"/>
</dbReference>
<dbReference type="KEGG" id="hdo:MUK72_14070"/>
<dbReference type="InterPro" id="IPR011330">
    <property type="entry name" value="Glyco_hydro/deAcase_b/a-brl"/>
</dbReference>
<dbReference type="EMBL" id="CP095005">
    <property type="protein sequence ID" value="UOO95081.1"/>
    <property type="molecule type" value="Genomic_DNA"/>
</dbReference>
<dbReference type="Pfam" id="PF01522">
    <property type="entry name" value="Polysacc_deac_1"/>
    <property type="match status" value="1"/>
</dbReference>
<dbReference type="SUPFAM" id="SSF88713">
    <property type="entry name" value="Glycoside hydrolase/deacetylase"/>
    <property type="match status" value="1"/>
</dbReference>
<gene>
    <name evidence="3" type="ORF">GCM10008985_10580</name>
    <name evidence="4" type="ORF">MUK72_14070</name>
</gene>
<feature type="region of interest" description="Disordered" evidence="1">
    <location>
        <begin position="272"/>
        <end position="292"/>
    </location>
</feature>
<protein>
    <submittedName>
        <fullName evidence="3">DUF3473 domain-containing protein</fullName>
    </submittedName>
    <submittedName>
        <fullName evidence="4">Polysaccharide deacetylase family protein</fullName>
    </submittedName>
</protein>
<dbReference type="Proteomes" id="UP000830542">
    <property type="component" value="Chromosome"/>
</dbReference>
<keyword evidence="5" id="KW-1185">Reference proteome</keyword>
<dbReference type="Pfam" id="PF11959">
    <property type="entry name" value="DUF3473"/>
    <property type="match status" value="1"/>
</dbReference>
<reference evidence="3" key="3">
    <citation type="submission" date="2023-12" db="EMBL/GenBank/DDBJ databases">
        <authorList>
            <person name="Sun Q."/>
            <person name="Inoue M."/>
        </authorList>
    </citation>
    <scope>NUCLEOTIDE SEQUENCE</scope>
    <source>
        <strain evidence="3">JCM 12289</strain>
    </source>
</reference>
<sequence>MTDSPAVLSVDLEFFTHLPAYRNARGRTERDDIGLAAVDDLIAVFDDYDVSTTFFVVSDIAERHPDCVERVAAAGHEIASHTHRHRHLTTLDEHERREEIDRSRTLLEDVTGTSVTGFRAPSFDTAGDHFSMLAAAGYEYDSSIVPCRSIPGWYGGEHDIDSPVPATQVQSAAPATITELPVSTFPGIRLPLTGTWLRFFGPRYTTVGMRLLARRGICPVLYVHPWEFADLPDVAGVPNRVYWHTGSWMRRSLLRILDGPFEFITARSAVESATESDGPASSTTSDTAVGGQ</sequence>
<dbReference type="GO" id="GO:0016810">
    <property type="term" value="F:hydrolase activity, acting on carbon-nitrogen (but not peptide) bonds"/>
    <property type="evidence" value="ECO:0007669"/>
    <property type="project" value="InterPro"/>
</dbReference>
<evidence type="ECO:0000259" key="2">
    <source>
        <dbReference type="PROSITE" id="PS51677"/>
    </source>
</evidence>
<accession>A0AAV3SD24</accession>
<dbReference type="InterPro" id="IPR045235">
    <property type="entry name" value="PuuE_HpPgdA-like"/>
</dbReference>
<name>A0AAV3SD24_HALDO</name>
<dbReference type="PANTHER" id="PTHR47561">
    <property type="entry name" value="POLYSACCHARIDE DEACETYLASE FAMILY PROTEIN (AFU_ORTHOLOGUE AFUA_6G05030)"/>
    <property type="match status" value="1"/>
</dbReference>
<evidence type="ECO:0000313" key="5">
    <source>
        <dbReference type="Proteomes" id="UP000830542"/>
    </source>
</evidence>
<reference evidence="3" key="1">
    <citation type="journal article" date="2014" name="Int. J. Syst. Evol. Microbiol.">
        <title>Complete genome sequence of Corynebacterium casei LMG S-19264T (=DSM 44701T), isolated from a smear-ripened cheese.</title>
        <authorList>
            <consortium name="US DOE Joint Genome Institute (JGI-PGF)"/>
            <person name="Walter F."/>
            <person name="Albersmeier A."/>
            <person name="Kalinowski J."/>
            <person name="Ruckert C."/>
        </authorList>
    </citation>
    <scope>NUCLEOTIDE SEQUENCE</scope>
    <source>
        <strain evidence="3">JCM 12289</strain>
    </source>
</reference>
<evidence type="ECO:0000313" key="6">
    <source>
        <dbReference type="Proteomes" id="UP001500962"/>
    </source>
</evidence>
<dbReference type="GeneID" id="71762996"/>
<dbReference type="CDD" id="cd10941">
    <property type="entry name" value="CE4_PuuE_HpPgdA_like_2"/>
    <property type="match status" value="1"/>
</dbReference>
<feature type="domain" description="NodB homology" evidence="2">
    <location>
        <begin position="23"/>
        <end position="292"/>
    </location>
</feature>
<dbReference type="Proteomes" id="UP001500962">
    <property type="component" value="Unassembled WGS sequence"/>
</dbReference>
<dbReference type="AlphaFoldDB" id="A0AAV3SD24"/>
<dbReference type="InterPro" id="IPR022560">
    <property type="entry name" value="DUF3473"/>
</dbReference>
<reference evidence="4" key="2">
    <citation type="submission" date="2022-04" db="EMBL/GenBank/DDBJ databases">
        <title>Sequencing and genomic assembly of Halococcus dombrowskii.</title>
        <authorList>
            <person name="Lim S.W."/>
            <person name="MacLea K.S."/>
        </authorList>
    </citation>
    <scope>NUCLEOTIDE SEQUENCE</scope>
    <source>
        <strain evidence="4">H4</strain>
    </source>
</reference>
<dbReference type="InterPro" id="IPR002509">
    <property type="entry name" value="NODB_dom"/>
</dbReference>
<organism evidence="3 6">
    <name type="scientific">Halococcus dombrowskii</name>
    <dbReference type="NCBI Taxonomy" id="179637"/>
    <lineage>
        <taxon>Archaea</taxon>
        <taxon>Methanobacteriati</taxon>
        <taxon>Methanobacteriota</taxon>
        <taxon>Stenosarchaea group</taxon>
        <taxon>Halobacteria</taxon>
        <taxon>Halobacteriales</taxon>
        <taxon>Halococcaceae</taxon>
        <taxon>Halococcus</taxon>
    </lineage>
</organism>